<dbReference type="EMBL" id="PCVY01000076">
    <property type="protein sequence ID" value="PIQ84973.1"/>
    <property type="molecule type" value="Genomic_DNA"/>
</dbReference>
<dbReference type="Gene3D" id="2.40.10.220">
    <property type="entry name" value="predicted glycosyltransferase like domains"/>
    <property type="match status" value="1"/>
</dbReference>
<reference evidence="2 3" key="1">
    <citation type="submission" date="2017-09" db="EMBL/GenBank/DDBJ databases">
        <title>Depth-based differentiation of microbial function through sediment-hosted aquifers and enrichment of novel symbionts in the deep terrestrial subsurface.</title>
        <authorList>
            <person name="Probst A.J."/>
            <person name="Ladd B."/>
            <person name="Jarett J.K."/>
            <person name="Geller-Mcgrath D.E."/>
            <person name="Sieber C.M."/>
            <person name="Emerson J.B."/>
            <person name="Anantharaman K."/>
            <person name="Thomas B.C."/>
            <person name="Malmstrom R."/>
            <person name="Stieglmeier M."/>
            <person name="Klingl A."/>
            <person name="Woyke T."/>
            <person name="Ryan C.M."/>
            <person name="Banfield J.F."/>
        </authorList>
    </citation>
    <scope>NUCLEOTIDE SEQUENCE [LARGE SCALE GENOMIC DNA]</scope>
    <source>
        <strain evidence="2">CG11_big_fil_rev_8_21_14_0_20_45_26</strain>
    </source>
</reference>
<evidence type="ECO:0000259" key="1">
    <source>
        <dbReference type="Pfam" id="PF07238"/>
    </source>
</evidence>
<name>A0A2H0LKQ5_9BACT</name>
<dbReference type="Pfam" id="PF07238">
    <property type="entry name" value="PilZ"/>
    <property type="match status" value="1"/>
</dbReference>
<evidence type="ECO:0000313" key="2">
    <source>
        <dbReference type="EMBL" id="PIQ84973.1"/>
    </source>
</evidence>
<comment type="caution">
    <text evidence="2">The sequence shown here is derived from an EMBL/GenBank/DDBJ whole genome shotgun (WGS) entry which is preliminary data.</text>
</comment>
<accession>A0A2H0LKQ5</accession>
<gene>
    <name evidence="2" type="ORF">COV74_10245</name>
</gene>
<protein>
    <recommendedName>
        <fullName evidence="1">PilZ domain-containing protein</fullName>
    </recommendedName>
</protein>
<dbReference type="InterPro" id="IPR009875">
    <property type="entry name" value="PilZ_domain"/>
</dbReference>
<evidence type="ECO:0000313" key="3">
    <source>
        <dbReference type="Proteomes" id="UP000230859"/>
    </source>
</evidence>
<feature type="domain" description="PilZ" evidence="1">
    <location>
        <begin position="25"/>
        <end position="128"/>
    </location>
</feature>
<dbReference type="GO" id="GO:0035438">
    <property type="term" value="F:cyclic-di-GMP binding"/>
    <property type="evidence" value="ECO:0007669"/>
    <property type="project" value="InterPro"/>
</dbReference>
<sequence length="151" mass="17738">MSRTARKKYRNPFWKLLMCLFPARNRRHFKRAKAPFLLRYEIEKSGVGKVTNLRDLSVGGVLFSADQPLLKGSQLNMEINLPTSNEPLNVQAEVIRVAKVKHTDLYRIATRFLNLKSRDHSAIRLLIERMMRDKRVKGLVNRQKRVWISHE</sequence>
<proteinExistence type="predicted"/>
<dbReference type="AlphaFoldDB" id="A0A2H0LKQ5"/>
<dbReference type="SUPFAM" id="SSF141371">
    <property type="entry name" value="PilZ domain-like"/>
    <property type="match status" value="1"/>
</dbReference>
<dbReference type="Proteomes" id="UP000230859">
    <property type="component" value="Unassembled WGS sequence"/>
</dbReference>
<organism evidence="2 3">
    <name type="scientific">Candidatus Abzuiibacterium crystallinum</name>
    <dbReference type="NCBI Taxonomy" id="1974748"/>
    <lineage>
        <taxon>Bacteria</taxon>
        <taxon>Pseudomonadati</taxon>
        <taxon>Candidatus Omnitrophota</taxon>
        <taxon>Candidatus Abzuiibacterium</taxon>
    </lineage>
</organism>